<dbReference type="SUPFAM" id="SSF140931">
    <property type="entry name" value="Fic-like"/>
    <property type="match status" value="1"/>
</dbReference>
<dbReference type="InterPro" id="IPR036597">
    <property type="entry name" value="Fido-like_dom_sf"/>
</dbReference>
<dbReference type="PANTHER" id="PTHR13504:SF38">
    <property type="entry name" value="FIDO DOMAIN-CONTAINING PROTEIN"/>
    <property type="match status" value="1"/>
</dbReference>
<dbReference type="InterPro" id="IPR040198">
    <property type="entry name" value="Fido_containing"/>
</dbReference>
<organism evidence="2">
    <name type="scientific">hydrothermal vent metagenome</name>
    <dbReference type="NCBI Taxonomy" id="652676"/>
    <lineage>
        <taxon>unclassified sequences</taxon>
        <taxon>metagenomes</taxon>
        <taxon>ecological metagenomes</taxon>
    </lineage>
</organism>
<proteinExistence type="predicted"/>
<gene>
    <name evidence="2" type="ORF">MNBD_GAMMA01-1735</name>
</gene>
<reference evidence="2" key="1">
    <citation type="submission" date="2018-06" db="EMBL/GenBank/DDBJ databases">
        <authorList>
            <person name="Zhirakovskaya E."/>
        </authorList>
    </citation>
    <scope>NUCLEOTIDE SEQUENCE</scope>
</reference>
<accession>A0A3B0UUB8</accession>
<sequence length="348" mass="39847">MKKNERNQLILQLLHAYNDRIGMSAMIAELGDGFNDRTVRRLLSELRKEGKVIKSGAGPSTQYQIVRDEWNQSFQVHSQSIEEGASSYQLENVFKPQSLAIIKAIRQPIFTRKPVSYNKTWLQAYVPNQTFYLSPQQRAQLATAGNRNTAKEIQPAGTYFRKILNRLLIDLSYNSSRLEGNTYSKLDTERLLMQGLSQTDKLDAERVMILNHKDAIEYLVRNAEKLDVSYQAICTIHYLLSDGLLLSQDMGKVRNQGVRIGHSSYYPLEDNRRLEANLHSLINKASQIIDPYEQSLFLLIQIAYLQPFMDINKRTSRISANIPLVKSNVVPLSFNEINQQDYISAMLA</sequence>
<dbReference type="EMBL" id="UOEW01000077">
    <property type="protein sequence ID" value="VAW34638.1"/>
    <property type="molecule type" value="Genomic_DNA"/>
</dbReference>
<dbReference type="SUPFAM" id="SSF46785">
    <property type="entry name" value="Winged helix' DNA-binding domain"/>
    <property type="match status" value="1"/>
</dbReference>
<protein>
    <recommendedName>
        <fullName evidence="1">Fido domain-containing protein</fullName>
    </recommendedName>
</protein>
<dbReference type="AlphaFoldDB" id="A0A3B0UUB8"/>
<feature type="domain" description="Fido" evidence="1">
    <location>
        <begin position="228"/>
        <end position="348"/>
    </location>
</feature>
<dbReference type="Gene3D" id="1.10.3290.10">
    <property type="entry name" value="Fido-like domain"/>
    <property type="match status" value="1"/>
</dbReference>
<dbReference type="InterPro" id="IPR003812">
    <property type="entry name" value="Fido"/>
</dbReference>
<feature type="non-terminal residue" evidence="2">
    <location>
        <position position="348"/>
    </location>
</feature>
<name>A0A3B0UUB8_9ZZZZ</name>
<dbReference type="PANTHER" id="PTHR13504">
    <property type="entry name" value="FIDO DOMAIN-CONTAINING PROTEIN DDB_G0283145"/>
    <property type="match status" value="1"/>
</dbReference>
<dbReference type="PROSITE" id="PS51459">
    <property type="entry name" value="FIDO"/>
    <property type="match status" value="1"/>
</dbReference>
<dbReference type="Pfam" id="PF02661">
    <property type="entry name" value="Fic"/>
    <property type="match status" value="1"/>
</dbReference>
<dbReference type="InterPro" id="IPR036390">
    <property type="entry name" value="WH_DNA-bd_sf"/>
</dbReference>
<evidence type="ECO:0000259" key="1">
    <source>
        <dbReference type="PROSITE" id="PS51459"/>
    </source>
</evidence>
<evidence type="ECO:0000313" key="2">
    <source>
        <dbReference type="EMBL" id="VAW34638.1"/>
    </source>
</evidence>